<keyword evidence="8 12" id="KW-1133">Transmembrane helix</keyword>
<dbReference type="PROSITE" id="PS50939">
    <property type="entry name" value="CYTOCHROME_B561"/>
    <property type="match status" value="1"/>
</dbReference>
<organism evidence="14 15">
    <name type="scientific">Labeo rohita</name>
    <name type="common">Indian major carp</name>
    <name type="synonym">Cyprinus rohita</name>
    <dbReference type="NCBI Taxonomy" id="84645"/>
    <lineage>
        <taxon>Eukaryota</taxon>
        <taxon>Metazoa</taxon>
        <taxon>Chordata</taxon>
        <taxon>Craniata</taxon>
        <taxon>Vertebrata</taxon>
        <taxon>Euteleostomi</taxon>
        <taxon>Actinopterygii</taxon>
        <taxon>Neopterygii</taxon>
        <taxon>Teleostei</taxon>
        <taxon>Ostariophysi</taxon>
        <taxon>Cypriniformes</taxon>
        <taxon>Cyprinidae</taxon>
        <taxon>Labeoninae</taxon>
        <taxon>Labeonini</taxon>
        <taxon>Labeo</taxon>
    </lineage>
</organism>
<dbReference type="PANTHER" id="PTHR15422">
    <property type="entry name" value="OS05G0565100 PROTEIN"/>
    <property type="match status" value="1"/>
</dbReference>
<dbReference type="GO" id="GO:0140575">
    <property type="term" value="F:transmembrane monodehydroascorbate reductase activity"/>
    <property type="evidence" value="ECO:0007669"/>
    <property type="project" value="InterPro"/>
</dbReference>
<keyword evidence="3" id="KW-0813">Transport</keyword>
<keyword evidence="4" id="KW-0349">Heme</keyword>
<evidence type="ECO:0000256" key="7">
    <source>
        <dbReference type="ARBA" id="ARBA00022982"/>
    </source>
</evidence>
<gene>
    <name evidence="14" type="ORF">ROHU_015059</name>
</gene>
<keyword evidence="5 12" id="KW-0812">Transmembrane</keyword>
<dbReference type="InterPro" id="IPR006593">
    <property type="entry name" value="Cyt_b561/ferric_Rdtase_TM"/>
</dbReference>
<reference evidence="14 15" key="1">
    <citation type="submission" date="2018-03" db="EMBL/GenBank/DDBJ databases">
        <title>Draft genome sequence of Rohu Carp (Labeo rohita).</title>
        <authorList>
            <person name="Das P."/>
            <person name="Kushwaha B."/>
            <person name="Joshi C.G."/>
            <person name="Kumar D."/>
            <person name="Nagpure N.S."/>
            <person name="Sahoo L."/>
            <person name="Das S.P."/>
            <person name="Bit A."/>
            <person name="Patnaik S."/>
            <person name="Meher P.K."/>
            <person name="Jayasankar P."/>
            <person name="Koringa P.G."/>
            <person name="Patel N.V."/>
            <person name="Hinsu A.T."/>
            <person name="Kumar R."/>
            <person name="Pandey M."/>
            <person name="Agarwal S."/>
            <person name="Srivastava S."/>
            <person name="Singh M."/>
            <person name="Iquebal M.A."/>
            <person name="Jaiswal S."/>
            <person name="Angadi U.B."/>
            <person name="Kumar N."/>
            <person name="Raza M."/>
            <person name="Shah T.M."/>
            <person name="Rai A."/>
            <person name="Jena J.K."/>
        </authorList>
    </citation>
    <scope>NUCLEOTIDE SEQUENCE [LARGE SCALE GENOMIC DNA]</scope>
    <source>
        <strain evidence="14">DASCIFA01</strain>
        <tissue evidence="14">Testis</tissue>
    </source>
</reference>
<comment type="subcellular location">
    <subcellularLocation>
        <location evidence="2">Membrane</location>
        <topology evidence="2">Multi-pass membrane protein</topology>
    </subcellularLocation>
</comment>
<dbReference type="EC" id="7.2.1.3" evidence="11"/>
<evidence type="ECO:0000256" key="1">
    <source>
        <dbReference type="ARBA" id="ARBA00001970"/>
    </source>
</evidence>
<sequence>MVRGMRSSSDVEYSAVGEGLGMREFWLYVWLRRLAVVAAHIISLGLVILTSILSRPGTSLFSWHPVCMSLGFCLCMTEGILLFSAEGSPFCFKSRKWKVRLHWFFQALLLVCGATGFGFMVASKNIKEHPHFTSWHSLLGVATMAATVLQAICGVFLLFPKLISTHSFPRLRLYHATCGLVAYLLATVTVVSAMFTDWFQASVTDTIWYIFLLLPLFPALVVMNQITSAFLPKKKITS</sequence>
<keyword evidence="10 12" id="KW-0472">Membrane</keyword>
<evidence type="ECO:0000256" key="9">
    <source>
        <dbReference type="ARBA" id="ARBA00023004"/>
    </source>
</evidence>
<evidence type="ECO:0000256" key="4">
    <source>
        <dbReference type="ARBA" id="ARBA00022617"/>
    </source>
</evidence>
<dbReference type="STRING" id="84645.A0A498NRD4"/>
<evidence type="ECO:0000256" key="6">
    <source>
        <dbReference type="ARBA" id="ARBA00022723"/>
    </source>
</evidence>
<feature type="transmembrane region" description="Helical" evidence="12">
    <location>
        <begin position="60"/>
        <end position="83"/>
    </location>
</feature>
<dbReference type="CDD" id="cd08761">
    <property type="entry name" value="Cyt_b561_CYB561D2_like"/>
    <property type="match status" value="1"/>
</dbReference>
<dbReference type="PANTHER" id="PTHR15422:SF9">
    <property type="entry name" value="TRANSMEMBRANE REDUCTASE CYB561D1-RELATED"/>
    <property type="match status" value="1"/>
</dbReference>
<evidence type="ECO:0000313" key="15">
    <source>
        <dbReference type="Proteomes" id="UP000290572"/>
    </source>
</evidence>
<dbReference type="EMBL" id="QBIY01011201">
    <property type="protein sequence ID" value="RXN34336.1"/>
    <property type="molecule type" value="Genomic_DNA"/>
</dbReference>
<dbReference type="Gene3D" id="1.20.120.1770">
    <property type="match status" value="1"/>
</dbReference>
<feature type="transmembrane region" description="Helical" evidence="12">
    <location>
        <begin position="135"/>
        <end position="159"/>
    </location>
</feature>
<comment type="cofactor">
    <cofactor evidence="1">
        <name>heme b</name>
        <dbReference type="ChEBI" id="CHEBI:60344"/>
    </cofactor>
</comment>
<feature type="transmembrane region" description="Helical" evidence="12">
    <location>
        <begin position="103"/>
        <end position="123"/>
    </location>
</feature>
<keyword evidence="7" id="KW-0249">Electron transport</keyword>
<feature type="transmembrane region" description="Helical" evidence="12">
    <location>
        <begin position="171"/>
        <end position="195"/>
    </location>
</feature>
<keyword evidence="6" id="KW-0479">Metal-binding</keyword>
<evidence type="ECO:0000256" key="10">
    <source>
        <dbReference type="ARBA" id="ARBA00023136"/>
    </source>
</evidence>
<dbReference type="SMART" id="SM00665">
    <property type="entry name" value="B561"/>
    <property type="match status" value="1"/>
</dbReference>
<evidence type="ECO:0000256" key="8">
    <source>
        <dbReference type="ARBA" id="ARBA00022989"/>
    </source>
</evidence>
<evidence type="ECO:0000259" key="13">
    <source>
        <dbReference type="PROSITE" id="PS50939"/>
    </source>
</evidence>
<dbReference type="GO" id="GO:0140571">
    <property type="term" value="F:transmembrane ascorbate ferrireductase activity"/>
    <property type="evidence" value="ECO:0007669"/>
    <property type="project" value="UniProtKB-EC"/>
</dbReference>
<dbReference type="InterPro" id="IPR045150">
    <property type="entry name" value="CYB561D1/2"/>
</dbReference>
<feature type="transmembrane region" description="Helical" evidence="12">
    <location>
        <begin position="207"/>
        <end position="231"/>
    </location>
</feature>
<keyword evidence="9" id="KW-0408">Iron</keyword>
<proteinExistence type="predicted"/>
<feature type="domain" description="Cytochrome b561" evidence="13">
    <location>
        <begin position="30"/>
        <end position="233"/>
    </location>
</feature>
<dbReference type="GO" id="GO:0016020">
    <property type="term" value="C:membrane"/>
    <property type="evidence" value="ECO:0007669"/>
    <property type="project" value="UniProtKB-SubCell"/>
</dbReference>
<dbReference type="AlphaFoldDB" id="A0A498NRD4"/>
<dbReference type="Proteomes" id="UP000290572">
    <property type="component" value="Unassembled WGS sequence"/>
</dbReference>
<name>A0A498NRD4_LABRO</name>
<protein>
    <recommendedName>
        <fullName evidence="11">ascorbate ferrireductase (transmembrane)</fullName>
        <ecNumber evidence="11">7.2.1.3</ecNumber>
    </recommendedName>
</protein>
<evidence type="ECO:0000256" key="12">
    <source>
        <dbReference type="SAM" id="Phobius"/>
    </source>
</evidence>
<accession>A0A498NRD4</accession>
<comment type="caution">
    <text evidence="14">The sequence shown here is derived from an EMBL/GenBank/DDBJ whole genome shotgun (WGS) entry which is preliminary data.</text>
</comment>
<evidence type="ECO:0000256" key="3">
    <source>
        <dbReference type="ARBA" id="ARBA00022448"/>
    </source>
</evidence>
<dbReference type="Pfam" id="PF03188">
    <property type="entry name" value="Cytochrom_B561"/>
    <property type="match status" value="1"/>
</dbReference>
<feature type="transmembrane region" description="Helical" evidence="12">
    <location>
        <begin position="30"/>
        <end position="54"/>
    </location>
</feature>
<dbReference type="GO" id="GO:0046872">
    <property type="term" value="F:metal ion binding"/>
    <property type="evidence" value="ECO:0007669"/>
    <property type="project" value="UniProtKB-KW"/>
</dbReference>
<evidence type="ECO:0000256" key="2">
    <source>
        <dbReference type="ARBA" id="ARBA00004141"/>
    </source>
</evidence>
<keyword evidence="15" id="KW-1185">Reference proteome</keyword>
<evidence type="ECO:0000256" key="11">
    <source>
        <dbReference type="ARBA" id="ARBA00024225"/>
    </source>
</evidence>
<evidence type="ECO:0000313" key="14">
    <source>
        <dbReference type="EMBL" id="RXN34336.1"/>
    </source>
</evidence>
<dbReference type="OrthoDB" id="432881at2759"/>
<evidence type="ECO:0000256" key="5">
    <source>
        <dbReference type="ARBA" id="ARBA00022692"/>
    </source>
</evidence>